<evidence type="ECO:0000256" key="5">
    <source>
        <dbReference type="ARBA" id="ARBA00023242"/>
    </source>
</evidence>
<dbReference type="OrthoDB" id="153872at2759"/>
<evidence type="ECO:0000313" key="8">
    <source>
        <dbReference type="Proteomes" id="UP000187406"/>
    </source>
</evidence>
<dbReference type="GO" id="GO:0051123">
    <property type="term" value="P:RNA polymerase II preinitiation complex assembly"/>
    <property type="evidence" value="ECO:0007669"/>
    <property type="project" value="TreeGrafter"/>
</dbReference>
<dbReference type="STRING" id="3775.A0A1Q3APD7"/>
<keyword evidence="4" id="KW-0804">Transcription</keyword>
<dbReference type="GO" id="GO:0016251">
    <property type="term" value="F:RNA polymerase II general transcription initiation factor activity"/>
    <property type="evidence" value="ECO:0007669"/>
    <property type="project" value="TreeGrafter"/>
</dbReference>
<gene>
    <name evidence="7" type="ORF">CFOL_v3_01154</name>
</gene>
<dbReference type="InterPro" id="IPR006751">
    <property type="entry name" value="TAFII55_prot_cons_reg"/>
</dbReference>
<dbReference type="PANTHER" id="PTHR12228">
    <property type="entry name" value="TRANSCRIPTION INITIATION FACTOR TFIID 55 KD SUBUNIT-RELATED"/>
    <property type="match status" value="1"/>
</dbReference>
<dbReference type="InParanoid" id="A0A1Q3APD7"/>
<comment type="similarity">
    <text evidence="2">Belongs to the TAF7 family.</text>
</comment>
<dbReference type="Pfam" id="PF04658">
    <property type="entry name" value="TAFII55_N"/>
    <property type="match status" value="1"/>
</dbReference>
<comment type="caution">
    <text evidence="7">The sequence shown here is derived from an EMBL/GenBank/DDBJ whole genome shotgun (WGS) entry which is preliminary data.</text>
</comment>
<protein>
    <submittedName>
        <fullName evidence="7">TAFII55_N domain-containing protein</fullName>
    </submittedName>
</protein>
<evidence type="ECO:0000256" key="3">
    <source>
        <dbReference type="ARBA" id="ARBA00023015"/>
    </source>
</evidence>
<dbReference type="EMBL" id="BDDD01000036">
    <property type="protein sequence ID" value="GAV57617.1"/>
    <property type="molecule type" value="Genomic_DNA"/>
</dbReference>
<organism evidence="7 8">
    <name type="scientific">Cephalotus follicularis</name>
    <name type="common">Albany pitcher plant</name>
    <dbReference type="NCBI Taxonomy" id="3775"/>
    <lineage>
        <taxon>Eukaryota</taxon>
        <taxon>Viridiplantae</taxon>
        <taxon>Streptophyta</taxon>
        <taxon>Embryophyta</taxon>
        <taxon>Tracheophyta</taxon>
        <taxon>Spermatophyta</taxon>
        <taxon>Magnoliopsida</taxon>
        <taxon>eudicotyledons</taxon>
        <taxon>Gunneridae</taxon>
        <taxon>Pentapetalae</taxon>
        <taxon>rosids</taxon>
        <taxon>fabids</taxon>
        <taxon>Oxalidales</taxon>
        <taxon>Cephalotaceae</taxon>
        <taxon>Cephalotus</taxon>
    </lineage>
</organism>
<reference evidence="8" key="1">
    <citation type="submission" date="2016-04" db="EMBL/GenBank/DDBJ databases">
        <title>Cephalotus genome sequencing.</title>
        <authorList>
            <person name="Fukushima K."/>
            <person name="Hasebe M."/>
            <person name="Fang X."/>
        </authorList>
    </citation>
    <scope>NUCLEOTIDE SEQUENCE [LARGE SCALE GENOMIC DNA]</scope>
    <source>
        <strain evidence="8">cv. St1</strain>
    </source>
</reference>
<evidence type="ECO:0000313" key="7">
    <source>
        <dbReference type="EMBL" id="GAV57617.1"/>
    </source>
</evidence>
<evidence type="ECO:0000256" key="4">
    <source>
        <dbReference type="ARBA" id="ARBA00023163"/>
    </source>
</evidence>
<evidence type="ECO:0000259" key="6">
    <source>
        <dbReference type="SMART" id="SM01370"/>
    </source>
</evidence>
<dbReference type="AlphaFoldDB" id="A0A1Q3APD7"/>
<keyword evidence="3" id="KW-0805">Transcription regulation</keyword>
<dbReference type="PANTHER" id="PTHR12228:SF0">
    <property type="entry name" value="TATA-BOX BINDING PROTEIN ASSOCIATED FACTOR 7"/>
    <property type="match status" value="1"/>
</dbReference>
<accession>A0A1Q3APD7</accession>
<evidence type="ECO:0000256" key="2">
    <source>
        <dbReference type="ARBA" id="ARBA00009368"/>
    </source>
</evidence>
<dbReference type="Proteomes" id="UP000187406">
    <property type="component" value="Unassembled WGS sequence"/>
</dbReference>
<dbReference type="InterPro" id="IPR037817">
    <property type="entry name" value="TAF7"/>
</dbReference>
<dbReference type="SMART" id="SM01370">
    <property type="entry name" value="TAFII55_N"/>
    <property type="match status" value="1"/>
</dbReference>
<keyword evidence="5" id="KW-0539">Nucleus</keyword>
<evidence type="ECO:0000256" key="1">
    <source>
        <dbReference type="ARBA" id="ARBA00004123"/>
    </source>
</evidence>
<sequence length="95" mass="10665">MKIFYFAEDGRGGALVIGNDRFPTSLLDLPVVVESFKTYDDSALVKTVDIGQMIMVGESDIVADVMEYEHGLPPLRDARKRRFLREPDLNVLTCS</sequence>
<feature type="domain" description="TAFII55 protein conserved region" evidence="6">
    <location>
        <begin position="1"/>
        <end position="95"/>
    </location>
</feature>
<name>A0A1Q3APD7_CEPFO</name>
<proteinExistence type="inferred from homology"/>
<dbReference type="GO" id="GO:0005669">
    <property type="term" value="C:transcription factor TFIID complex"/>
    <property type="evidence" value="ECO:0007669"/>
    <property type="project" value="InterPro"/>
</dbReference>
<keyword evidence="8" id="KW-1185">Reference proteome</keyword>
<comment type="subcellular location">
    <subcellularLocation>
        <location evidence="1">Nucleus</location>
    </subcellularLocation>
</comment>